<accession>A0A0G1LEV8</accession>
<gene>
    <name evidence="1" type="ORF">UW60_C0012G0038</name>
</gene>
<evidence type="ECO:0000313" key="1">
    <source>
        <dbReference type="EMBL" id="KKT67152.1"/>
    </source>
</evidence>
<reference evidence="1 2" key="1">
    <citation type="journal article" date="2015" name="Nature">
        <title>rRNA introns, odd ribosomes, and small enigmatic genomes across a large radiation of phyla.</title>
        <authorList>
            <person name="Brown C.T."/>
            <person name="Hug L.A."/>
            <person name="Thomas B.C."/>
            <person name="Sharon I."/>
            <person name="Castelle C.J."/>
            <person name="Singh A."/>
            <person name="Wilkins M.J."/>
            <person name="Williams K.H."/>
            <person name="Banfield J.F."/>
        </authorList>
    </citation>
    <scope>NUCLEOTIDE SEQUENCE [LARGE SCALE GENOMIC DNA]</scope>
</reference>
<dbReference type="SUPFAM" id="SSF56059">
    <property type="entry name" value="Glutathione synthetase ATP-binding domain-like"/>
    <property type="match status" value="1"/>
</dbReference>
<sequence length="447" mass="50037">MSIERQGVLKQELIAGNIPERLWGFRQPTVLVESQSAPALIGDPAEQAYIRAFVLANSSDMVITDFPLNSTYLHEYLEGMLGFDLPEFNVTKTNGARCLSENIMSDEAIKEKAKGWASGKQGAARIQFFNVTAYEKVLQAQLGIEATCGNVDLTIAFGSKPGFRRLCEGLGLPMPEGYICSNLDLTVQVAEKFMRSGRRALIKSQHGTGGTDLKSNVMISEKDFKETGIEGIEDYVLSKMEELGRVLGEKWVVEEEVAGEDGSVHVYIHDTNSADEPFILGALSENNSYVGGYWPFVANGRFVQMAAMVRDVIVPHFQKMGVYGYHCFDFKGTYFLEDNARQGALDFIDGIVNRISRIHFPRVPYAFWHNHISIPQPLSFERAFLLLKDFMAPQKSNGNFLVITNPEVLPYGRSLDLTAVSFGKEHSIEDARRYFDEVKTWLNPKLI</sequence>
<dbReference type="Proteomes" id="UP000034826">
    <property type="component" value="Unassembled WGS sequence"/>
</dbReference>
<organism evidence="1 2">
    <name type="scientific">Candidatus Woesebacteria bacterium GW2011_GWA2_44_33</name>
    <dbReference type="NCBI Taxonomy" id="1618564"/>
    <lineage>
        <taxon>Bacteria</taxon>
        <taxon>Candidatus Woeseibacteriota</taxon>
    </lineage>
</organism>
<proteinExistence type="predicted"/>
<dbReference type="EMBL" id="LCIY01000012">
    <property type="protein sequence ID" value="KKT67152.1"/>
    <property type="molecule type" value="Genomic_DNA"/>
</dbReference>
<evidence type="ECO:0008006" key="3">
    <source>
        <dbReference type="Google" id="ProtNLM"/>
    </source>
</evidence>
<protein>
    <recommendedName>
        <fullName evidence="3">ATP-grasp domain-containing protein</fullName>
    </recommendedName>
</protein>
<dbReference type="AlphaFoldDB" id="A0A0G1LEV8"/>
<comment type="caution">
    <text evidence="1">The sequence shown here is derived from an EMBL/GenBank/DDBJ whole genome shotgun (WGS) entry which is preliminary data.</text>
</comment>
<evidence type="ECO:0000313" key="2">
    <source>
        <dbReference type="Proteomes" id="UP000034826"/>
    </source>
</evidence>
<name>A0A0G1LEV8_9BACT</name>